<keyword evidence="5" id="KW-0560">Oxidoreductase</keyword>
<dbReference type="InterPro" id="IPR023209">
    <property type="entry name" value="DAO"/>
</dbReference>
<dbReference type="PANTHER" id="PTHR11530:SF11">
    <property type="entry name" value="D-ASPARTATE OXIDASE"/>
    <property type="match status" value="1"/>
</dbReference>
<dbReference type="Gene3D" id="3.40.50.720">
    <property type="entry name" value="NAD(P)-binding Rossmann-like Domain"/>
    <property type="match status" value="1"/>
</dbReference>
<dbReference type="Pfam" id="PF01266">
    <property type="entry name" value="DAO"/>
    <property type="match status" value="1"/>
</dbReference>
<dbReference type="PANTHER" id="PTHR11530">
    <property type="entry name" value="D-AMINO ACID OXIDASE"/>
    <property type="match status" value="1"/>
</dbReference>
<keyword evidence="4" id="KW-0274">FAD</keyword>
<dbReference type="GO" id="GO:0005737">
    <property type="term" value="C:cytoplasm"/>
    <property type="evidence" value="ECO:0007669"/>
    <property type="project" value="TreeGrafter"/>
</dbReference>
<feature type="domain" description="FAD dependent oxidoreductase" evidence="6">
    <location>
        <begin position="58"/>
        <end position="149"/>
    </location>
</feature>
<sequence>MAQMRIQNVTHARQVHFLPWSPCGCSNGRVRMHAAWKTAAMAKPQVARPGTGPQVANILVIGAGVAGLTSALRILQEVPNARCTVVADKLAALTTSQGAAGLWGPYKLSDTPEDQIMRWSAETHRHLQELYHSPEAAPAGISTCQCHWLHDAPTPPPFWAPIVHQWQPMEERELALFNASWATQAPPLVQGWAHQSLL</sequence>
<evidence type="ECO:0000259" key="6">
    <source>
        <dbReference type="Pfam" id="PF01266"/>
    </source>
</evidence>
<dbReference type="GO" id="GO:0019478">
    <property type="term" value="P:D-amino acid catabolic process"/>
    <property type="evidence" value="ECO:0007669"/>
    <property type="project" value="TreeGrafter"/>
</dbReference>
<evidence type="ECO:0000256" key="4">
    <source>
        <dbReference type="ARBA" id="ARBA00022827"/>
    </source>
</evidence>
<dbReference type="GO" id="GO:0071949">
    <property type="term" value="F:FAD binding"/>
    <property type="evidence" value="ECO:0007669"/>
    <property type="project" value="InterPro"/>
</dbReference>
<evidence type="ECO:0000256" key="2">
    <source>
        <dbReference type="ARBA" id="ARBA00006730"/>
    </source>
</evidence>
<reference evidence="7" key="1">
    <citation type="submission" date="2021-01" db="EMBL/GenBank/DDBJ databases">
        <authorList>
            <person name="Corre E."/>
            <person name="Pelletier E."/>
            <person name="Niang G."/>
            <person name="Scheremetjew M."/>
            <person name="Finn R."/>
            <person name="Kale V."/>
            <person name="Holt S."/>
            <person name="Cochrane G."/>
            <person name="Meng A."/>
            <person name="Brown T."/>
            <person name="Cohen L."/>
        </authorList>
    </citation>
    <scope>NUCLEOTIDE SEQUENCE</scope>
    <source>
        <strain evidence="7">CCMP1320</strain>
    </source>
</reference>
<proteinExistence type="inferred from homology"/>
<evidence type="ECO:0000256" key="3">
    <source>
        <dbReference type="ARBA" id="ARBA00022630"/>
    </source>
</evidence>
<dbReference type="SUPFAM" id="SSF51971">
    <property type="entry name" value="Nucleotide-binding domain"/>
    <property type="match status" value="1"/>
</dbReference>
<evidence type="ECO:0000313" key="7">
    <source>
        <dbReference type="EMBL" id="CAE0494243.1"/>
    </source>
</evidence>
<organism evidence="7">
    <name type="scientific">Dunaliella tertiolecta</name>
    <name type="common">Green alga</name>
    <dbReference type="NCBI Taxonomy" id="3047"/>
    <lineage>
        <taxon>Eukaryota</taxon>
        <taxon>Viridiplantae</taxon>
        <taxon>Chlorophyta</taxon>
        <taxon>core chlorophytes</taxon>
        <taxon>Chlorophyceae</taxon>
        <taxon>CS clade</taxon>
        <taxon>Chlamydomonadales</taxon>
        <taxon>Dunaliellaceae</taxon>
        <taxon>Dunaliella</taxon>
    </lineage>
</organism>
<dbReference type="AlphaFoldDB" id="A0A7S3QVU8"/>
<dbReference type="InterPro" id="IPR006076">
    <property type="entry name" value="FAD-dep_OxRdtase"/>
</dbReference>
<name>A0A7S3QVU8_DUNTE</name>
<comment type="cofactor">
    <cofactor evidence="1">
        <name>FAD</name>
        <dbReference type="ChEBI" id="CHEBI:57692"/>
    </cofactor>
</comment>
<protein>
    <recommendedName>
        <fullName evidence="6">FAD dependent oxidoreductase domain-containing protein</fullName>
    </recommendedName>
</protein>
<comment type="similarity">
    <text evidence="2">Belongs to the DAMOX/DASOX family.</text>
</comment>
<dbReference type="EMBL" id="HBIP01015976">
    <property type="protein sequence ID" value="CAE0494243.1"/>
    <property type="molecule type" value="Transcribed_RNA"/>
</dbReference>
<keyword evidence="3" id="KW-0285">Flavoprotein</keyword>
<gene>
    <name evidence="7" type="ORF">DTER00134_LOCUS9316</name>
</gene>
<evidence type="ECO:0000256" key="5">
    <source>
        <dbReference type="ARBA" id="ARBA00023002"/>
    </source>
</evidence>
<accession>A0A7S3QVU8</accession>
<dbReference type="GO" id="GO:0003884">
    <property type="term" value="F:D-amino-acid oxidase activity"/>
    <property type="evidence" value="ECO:0007669"/>
    <property type="project" value="InterPro"/>
</dbReference>
<evidence type="ECO:0000256" key="1">
    <source>
        <dbReference type="ARBA" id="ARBA00001974"/>
    </source>
</evidence>